<keyword evidence="3" id="KW-0998">Cell outer membrane</keyword>
<keyword evidence="4" id="KW-0675">Receptor</keyword>
<organism evidence="4 5">
    <name type="scientific">Novosphingobium sediminicola</name>
    <dbReference type="NCBI Taxonomy" id="563162"/>
    <lineage>
        <taxon>Bacteria</taxon>
        <taxon>Pseudomonadati</taxon>
        <taxon>Pseudomonadota</taxon>
        <taxon>Alphaproteobacteria</taxon>
        <taxon>Sphingomonadales</taxon>
        <taxon>Sphingomonadaceae</taxon>
        <taxon>Novosphingobium</taxon>
    </lineage>
</organism>
<dbReference type="InterPro" id="IPR036942">
    <property type="entry name" value="Beta-barrel_TonB_sf"/>
</dbReference>
<comment type="caution">
    <text evidence="4">The sequence shown here is derived from an EMBL/GenBank/DDBJ whole genome shotgun (WGS) entry which is preliminary data.</text>
</comment>
<comment type="subcellular location">
    <subcellularLocation>
        <location evidence="1">Cell outer membrane</location>
    </subcellularLocation>
</comment>
<dbReference type="Gene3D" id="2.40.170.20">
    <property type="entry name" value="TonB-dependent receptor, beta-barrel domain"/>
    <property type="match status" value="1"/>
</dbReference>
<evidence type="ECO:0000256" key="1">
    <source>
        <dbReference type="ARBA" id="ARBA00004442"/>
    </source>
</evidence>
<dbReference type="PANTHER" id="PTHR47234">
    <property type="match status" value="1"/>
</dbReference>
<evidence type="ECO:0000313" key="5">
    <source>
        <dbReference type="Proteomes" id="UP000548867"/>
    </source>
</evidence>
<keyword evidence="5" id="KW-1185">Reference proteome</keyword>
<protein>
    <submittedName>
        <fullName evidence="4">Outer membrane receptor protein involved in Fe transport</fullName>
    </submittedName>
</protein>
<sequence>MRANPAALSGLSVTLFGRQAQRDLLVATPRSKVVLTGDWSFSRLHTLLRLTRYGQYTESSNVASGDRTFGAKVITDLEASYDLSRRVSLAVGANNLFDVYPDKNGIVASDGSGLYGNFAPFGLSGGFYYARLGVKF</sequence>
<evidence type="ECO:0000256" key="2">
    <source>
        <dbReference type="ARBA" id="ARBA00023136"/>
    </source>
</evidence>
<evidence type="ECO:0000256" key="3">
    <source>
        <dbReference type="ARBA" id="ARBA00023237"/>
    </source>
</evidence>
<accession>A0A7W6CDV0</accession>
<evidence type="ECO:0000313" key="4">
    <source>
        <dbReference type="EMBL" id="MBB3954002.1"/>
    </source>
</evidence>
<keyword evidence="2" id="KW-0472">Membrane</keyword>
<dbReference type="PANTHER" id="PTHR47234:SF3">
    <property type="entry name" value="SECRETIN_TONB SHORT N-TERMINAL DOMAIN-CONTAINING PROTEIN"/>
    <property type="match status" value="1"/>
</dbReference>
<gene>
    <name evidence="4" type="ORF">GGR38_000929</name>
</gene>
<dbReference type="GO" id="GO:0009279">
    <property type="term" value="C:cell outer membrane"/>
    <property type="evidence" value="ECO:0007669"/>
    <property type="project" value="UniProtKB-SubCell"/>
</dbReference>
<dbReference type="SUPFAM" id="SSF56935">
    <property type="entry name" value="Porins"/>
    <property type="match status" value="1"/>
</dbReference>
<dbReference type="AlphaFoldDB" id="A0A7W6CDV0"/>
<name>A0A7W6CDV0_9SPHN</name>
<dbReference type="EMBL" id="JACIDX010000003">
    <property type="protein sequence ID" value="MBB3954002.1"/>
    <property type="molecule type" value="Genomic_DNA"/>
</dbReference>
<dbReference type="Proteomes" id="UP000548867">
    <property type="component" value="Unassembled WGS sequence"/>
</dbReference>
<proteinExistence type="predicted"/>
<reference evidence="4 5" key="1">
    <citation type="submission" date="2020-08" db="EMBL/GenBank/DDBJ databases">
        <title>Genomic Encyclopedia of Type Strains, Phase IV (KMG-IV): sequencing the most valuable type-strain genomes for metagenomic binning, comparative biology and taxonomic classification.</title>
        <authorList>
            <person name="Goeker M."/>
        </authorList>
    </citation>
    <scope>NUCLEOTIDE SEQUENCE [LARGE SCALE GENOMIC DNA]</scope>
    <source>
        <strain evidence="4 5">DSM 27057</strain>
    </source>
</reference>